<reference evidence="3" key="2">
    <citation type="journal article" date="2017" name="Nat. Plants">
        <title>The Aegilops tauschii genome reveals multiple impacts of transposons.</title>
        <authorList>
            <person name="Zhao G."/>
            <person name="Zou C."/>
            <person name="Li K."/>
            <person name="Wang K."/>
            <person name="Li T."/>
            <person name="Gao L."/>
            <person name="Zhang X."/>
            <person name="Wang H."/>
            <person name="Yang Z."/>
            <person name="Liu X."/>
            <person name="Jiang W."/>
            <person name="Mao L."/>
            <person name="Kong X."/>
            <person name="Jiao Y."/>
            <person name="Jia J."/>
        </authorList>
    </citation>
    <scope>NUCLEOTIDE SEQUENCE [LARGE SCALE GENOMIC DNA]</scope>
    <source>
        <strain evidence="3">cv. AL8/78</strain>
    </source>
</reference>
<dbReference type="Gramene" id="AET5Gv21114000.3">
    <property type="protein sequence ID" value="AET5Gv21114000.3"/>
    <property type="gene ID" value="AET5Gv21114000"/>
</dbReference>
<organism evidence="2 3">
    <name type="scientific">Aegilops tauschii subsp. strangulata</name>
    <name type="common">Goatgrass</name>
    <dbReference type="NCBI Taxonomy" id="200361"/>
    <lineage>
        <taxon>Eukaryota</taxon>
        <taxon>Viridiplantae</taxon>
        <taxon>Streptophyta</taxon>
        <taxon>Embryophyta</taxon>
        <taxon>Tracheophyta</taxon>
        <taxon>Spermatophyta</taxon>
        <taxon>Magnoliopsida</taxon>
        <taxon>Liliopsida</taxon>
        <taxon>Poales</taxon>
        <taxon>Poaceae</taxon>
        <taxon>BOP clade</taxon>
        <taxon>Pooideae</taxon>
        <taxon>Triticodae</taxon>
        <taxon>Triticeae</taxon>
        <taxon>Triticinae</taxon>
        <taxon>Aegilops</taxon>
    </lineage>
</organism>
<reference evidence="2" key="3">
    <citation type="journal article" date="2017" name="Nature">
        <title>Genome sequence of the progenitor of the wheat D genome Aegilops tauschii.</title>
        <authorList>
            <person name="Luo M.C."/>
            <person name="Gu Y.Q."/>
            <person name="Puiu D."/>
            <person name="Wang H."/>
            <person name="Twardziok S.O."/>
            <person name="Deal K.R."/>
            <person name="Huo N."/>
            <person name="Zhu T."/>
            <person name="Wang L."/>
            <person name="Wang Y."/>
            <person name="McGuire P.E."/>
            <person name="Liu S."/>
            <person name="Long H."/>
            <person name="Ramasamy R.K."/>
            <person name="Rodriguez J.C."/>
            <person name="Van S.L."/>
            <person name="Yuan L."/>
            <person name="Wang Z."/>
            <person name="Xia Z."/>
            <person name="Xiao L."/>
            <person name="Anderson O.D."/>
            <person name="Ouyang S."/>
            <person name="Liang Y."/>
            <person name="Zimin A.V."/>
            <person name="Pertea G."/>
            <person name="Qi P."/>
            <person name="Bennetzen J.L."/>
            <person name="Dai X."/>
            <person name="Dawson M.W."/>
            <person name="Muller H.G."/>
            <person name="Kugler K."/>
            <person name="Rivarola-Duarte L."/>
            <person name="Spannagl M."/>
            <person name="Mayer K.F.X."/>
            <person name="Lu F.H."/>
            <person name="Bevan M.W."/>
            <person name="Leroy P."/>
            <person name="Li P."/>
            <person name="You F.M."/>
            <person name="Sun Q."/>
            <person name="Liu Z."/>
            <person name="Lyons E."/>
            <person name="Wicker T."/>
            <person name="Salzberg S.L."/>
            <person name="Devos K.M."/>
            <person name="Dvorak J."/>
        </authorList>
    </citation>
    <scope>NUCLEOTIDE SEQUENCE [LARGE SCALE GENOMIC DNA]</scope>
    <source>
        <strain evidence="2">cv. AL8/78</strain>
    </source>
</reference>
<accession>A0A453MA58</accession>
<name>A0A453MA58_AEGTS</name>
<feature type="compositionally biased region" description="Basic residues" evidence="1">
    <location>
        <begin position="53"/>
        <end position="75"/>
    </location>
</feature>
<evidence type="ECO:0000256" key="1">
    <source>
        <dbReference type="SAM" id="MobiDB-lite"/>
    </source>
</evidence>
<dbReference type="AlphaFoldDB" id="A0A453MA58"/>
<protein>
    <submittedName>
        <fullName evidence="2">Uncharacterized protein</fullName>
    </submittedName>
</protein>
<reference evidence="2" key="5">
    <citation type="journal article" date="2021" name="G3 (Bethesda)">
        <title>Aegilops tauschii genome assembly Aet v5.0 features greater sequence contiguity and improved annotation.</title>
        <authorList>
            <person name="Wang L."/>
            <person name="Zhu T."/>
            <person name="Rodriguez J.C."/>
            <person name="Deal K.R."/>
            <person name="Dubcovsky J."/>
            <person name="McGuire P.E."/>
            <person name="Lux T."/>
            <person name="Spannagl M."/>
            <person name="Mayer K.F.X."/>
            <person name="Baldrich P."/>
            <person name="Meyers B.C."/>
            <person name="Huo N."/>
            <person name="Gu Y.Q."/>
            <person name="Zhou H."/>
            <person name="Devos K.M."/>
            <person name="Bennetzen J.L."/>
            <person name="Unver T."/>
            <person name="Budak H."/>
            <person name="Gulick P.J."/>
            <person name="Galiba G."/>
            <person name="Kalapos B."/>
            <person name="Nelson D.R."/>
            <person name="Li P."/>
            <person name="You F.M."/>
            <person name="Luo M.C."/>
            <person name="Dvorak J."/>
        </authorList>
    </citation>
    <scope>NUCLEOTIDE SEQUENCE [LARGE SCALE GENOMIC DNA]</scope>
    <source>
        <strain evidence="2">cv. AL8/78</strain>
    </source>
</reference>
<proteinExistence type="predicted"/>
<sequence length="181" mass="19598">QLEPAQDASPPYHRKHTAGSGTLQTPPPPNGPSVSTTPRPTKARRDQSNQREHYKRKGRSQKLYHHHHYFPRQRTTRGIVPAAPAAASLRSGDNREAMAKEGAGGGPDWNGLLKWSLAHGSDGTNPPRALRSVRPPAQIPSPKPTCPRVVRAPRTQLVARSASLLGPRLDSGDESGAGFRI</sequence>
<evidence type="ECO:0000313" key="2">
    <source>
        <dbReference type="EnsemblPlants" id="AET5Gv21114000.3"/>
    </source>
</evidence>
<feature type="compositionally biased region" description="Basic and acidic residues" evidence="1">
    <location>
        <begin position="43"/>
        <end position="52"/>
    </location>
</feature>
<dbReference type="Proteomes" id="UP000015105">
    <property type="component" value="Chromosome 5D"/>
</dbReference>
<feature type="region of interest" description="Disordered" evidence="1">
    <location>
        <begin position="1"/>
        <end position="149"/>
    </location>
</feature>
<keyword evidence="3" id="KW-1185">Reference proteome</keyword>
<evidence type="ECO:0000313" key="3">
    <source>
        <dbReference type="Proteomes" id="UP000015105"/>
    </source>
</evidence>
<reference evidence="3" key="1">
    <citation type="journal article" date="2014" name="Science">
        <title>Ancient hybridizations among the ancestral genomes of bread wheat.</title>
        <authorList>
            <consortium name="International Wheat Genome Sequencing Consortium,"/>
            <person name="Marcussen T."/>
            <person name="Sandve S.R."/>
            <person name="Heier L."/>
            <person name="Spannagl M."/>
            <person name="Pfeifer M."/>
            <person name="Jakobsen K.S."/>
            <person name="Wulff B.B."/>
            <person name="Steuernagel B."/>
            <person name="Mayer K.F."/>
            <person name="Olsen O.A."/>
        </authorList>
    </citation>
    <scope>NUCLEOTIDE SEQUENCE [LARGE SCALE GENOMIC DNA]</scope>
    <source>
        <strain evidence="3">cv. AL8/78</strain>
    </source>
</reference>
<reference evidence="2" key="4">
    <citation type="submission" date="2019-03" db="UniProtKB">
        <authorList>
            <consortium name="EnsemblPlants"/>
        </authorList>
    </citation>
    <scope>IDENTIFICATION</scope>
</reference>
<dbReference type="EnsemblPlants" id="AET5Gv21114000.3">
    <property type="protein sequence ID" value="AET5Gv21114000.3"/>
    <property type="gene ID" value="AET5Gv21114000"/>
</dbReference>